<comment type="caution">
    <text evidence="4">The sequence shown here is derived from an EMBL/GenBank/DDBJ whole genome shotgun (WGS) entry which is preliminary data.</text>
</comment>
<feature type="compositionally biased region" description="Low complexity" evidence="2">
    <location>
        <begin position="565"/>
        <end position="590"/>
    </location>
</feature>
<feature type="compositionally biased region" description="Acidic residues" evidence="2">
    <location>
        <begin position="156"/>
        <end position="180"/>
    </location>
</feature>
<feature type="compositionally biased region" description="Acidic residues" evidence="2">
    <location>
        <begin position="191"/>
        <end position="214"/>
    </location>
</feature>
<name>A0A835WPL7_9CHLO</name>
<feature type="compositionally biased region" description="Basic and acidic residues" evidence="2">
    <location>
        <begin position="142"/>
        <end position="155"/>
    </location>
</feature>
<dbReference type="EMBL" id="JAEHOD010000008">
    <property type="protein sequence ID" value="KAG2451345.1"/>
    <property type="molecule type" value="Genomic_DNA"/>
</dbReference>
<accession>A0A835WPL7</accession>
<evidence type="ECO:0000259" key="3">
    <source>
        <dbReference type="Pfam" id="PF19016"/>
    </source>
</evidence>
<evidence type="ECO:0000256" key="2">
    <source>
        <dbReference type="SAM" id="MobiDB-lite"/>
    </source>
</evidence>
<evidence type="ECO:0000313" key="5">
    <source>
        <dbReference type="Proteomes" id="UP000613740"/>
    </source>
</evidence>
<feature type="region of interest" description="Disordered" evidence="2">
    <location>
        <begin position="497"/>
        <end position="539"/>
    </location>
</feature>
<dbReference type="Proteomes" id="UP000613740">
    <property type="component" value="Unassembled WGS sequence"/>
</dbReference>
<dbReference type="AlphaFoldDB" id="A0A835WPL7"/>
<dbReference type="InterPro" id="IPR026619">
    <property type="entry name" value="CEP95"/>
</dbReference>
<feature type="region of interest" description="Disordered" evidence="2">
    <location>
        <begin position="125"/>
        <end position="437"/>
    </location>
</feature>
<sequence>MPTVNEEGFTAEELVQACNKVLLFAGLIARVSTVEEVRVVCSSTGVFVAALEGFLRHRLDDILRNPSSPAERAYNNTRVVEVLSLLLSCDLSHISGARIVEGSLEDISNTLELLAALCQGKPLLDPPAPEPAAPQLAAAGDPEQKEAEAKEARSSEEDDAGDGEEYEEDFEDGGEDDEAAAADGEGRADSDEADEQDDGGSEAEEAQKQEEEEALLQQAYAQQRQHDRAGASAASTSTAAAAGAASRRGKVSRRARAMQRLGGRRPPLSPILEASREGWEHALSAQGEGEEVSQPASRTGSRARSRASSVRAELSAAGPSATAASAPAAGAAPGIRRTGSSRSSGGGASSVISIPSVRSQGAGGVAGVMDSPLQLPRTEPGLRRQGSQGERSAALGSRQPSATPAAARSATGGLPHGYSSYGQPVGDQQQQHRHAELEAEDTATLLERAVAHAERTLQDLGYAYEDFYYSDDLDDLEDGLALQDQASRRRAAAAVRPHAGAAVSGSRNGRGARGAGDVGAPIIRPLRKSAWPDGREATTQQHNDFLRRAKRVLAGGSTTASEMASVRGGPPRSSSAGSASARSRSTTSSSLGGGVGRVPKGLMRAAQQGPAELALVSAIGPKQRPSKKIGAAGSSSGSGKVKPGGAKATARGSGRQEGAFVELPGSVLPPAPAQHGRQLLQRTAASYEAVLPAPVLLAGRGELFQGPGGRPGDGDHELGSDEFDDGYYDDGDVDDVGASLRAQQRYQAQQRTLQADGSVRPGVHLSADLASRLKYLYDLAKENPKQAAVRAAVQQVAVRDELMRHIRRRQLVDRLAGARARREAALRLTANRLHEQRLEYEKRMEQLRLQRLAAEWHDKQRGAAMRRALAAELELREAFMEVLAQEKERLLVERRDTGRGAAFPQYKKAMRKAEDQYLALYNTLENLLASERQQRLRAAREAMAAQQESNALAAEVVHDRVAELLARVSAEEEAILARHSVGTRPEKKAELVGQIRRLLGLN</sequence>
<dbReference type="GO" id="GO:0000922">
    <property type="term" value="C:spindle pole"/>
    <property type="evidence" value="ECO:0007669"/>
    <property type="project" value="InterPro"/>
</dbReference>
<feature type="region of interest" description="Disordered" evidence="2">
    <location>
        <begin position="556"/>
        <end position="599"/>
    </location>
</feature>
<feature type="compositionally biased region" description="Basic residues" evidence="2">
    <location>
        <begin position="247"/>
        <end position="257"/>
    </location>
</feature>
<dbReference type="PANTHER" id="PTHR22545:SF0">
    <property type="entry name" value="CENTROSOMAL PROTEIN OF 95 KDA"/>
    <property type="match status" value="1"/>
</dbReference>
<feature type="region of interest" description="Disordered" evidence="2">
    <location>
        <begin position="705"/>
        <end position="725"/>
    </location>
</feature>
<protein>
    <recommendedName>
        <fullName evidence="3">DUF5745 domain-containing protein</fullName>
    </recommendedName>
</protein>
<dbReference type="PANTHER" id="PTHR22545">
    <property type="entry name" value="CENTROSOMAL PROTEIN OF 95 KDA"/>
    <property type="match status" value="1"/>
</dbReference>
<proteinExistence type="predicted"/>
<evidence type="ECO:0000313" key="4">
    <source>
        <dbReference type="EMBL" id="KAG2451345.1"/>
    </source>
</evidence>
<keyword evidence="5" id="KW-1185">Reference proteome</keyword>
<feature type="compositionally biased region" description="Low complexity" evidence="2">
    <location>
        <begin position="497"/>
        <end position="509"/>
    </location>
</feature>
<reference evidence="4" key="1">
    <citation type="journal article" date="2020" name="bioRxiv">
        <title>Comparative genomics of Chlamydomonas.</title>
        <authorList>
            <person name="Craig R.J."/>
            <person name="Hasan A.R."/>
            <person name="Ness R.W."/>
            <person name="Keightley P.D."/>
        </authorList>
    </citation>
    <scope>NUCLEOTIDE SEQUENCE</scope>
    <source>
        <strain evidence="4">CCAP 11/173</strain>
    </source>
</reference>
<feature type="compositionally biased region" description="Polar residues" evidence="2">
    <location>
        <begin position="420"/>
        <end position="429"/>
    </location>
</feature>
<evidence type="ECO:0000256" key="1">
    <source>
        <dbReference type="SAM" id="Coils"/>
    </source>
</evidence>
<keyword evidence="1" id="KW-0175">Coiled coil</keyword>
<feature type="domain" description="DUF5745" evidence="3">
    <location>
        <begin position="62"/>
        <end position="117"/>
    </location>
</feature>
<feature type="region of interest" description="Disordered" evidence="2">
    <location>
        <begin position="618"/>
        <end position="655"/>
    </location>
</feature>
<dbReference type="Pfam" id="PF19016">
    <property type="entry name" value="DUF5745"/>
    <property type="match status" value="1"/>
</dbReference>
<feature type="compositionally biased region" description="Low complexity" evidence="2">
    <location>
        <begin position="398"/>
        <end position="413"/>
    </location>
</feature>
<feature type="compositionally biased region" description="Low complexity" evidence="2">
    <location>
        <begin position="628"/>
        <end position="648"/>
    </location>
</feature>
<feature type="compositionally biased region" description="Low complexity" evidence="2">
    <location>
        <begin position="230"/>
        <end position="246"/>
    </location>
</feature>
<dbReference type="OrthoDB" id="545730at2759"/>
<feature type="coiled-coil region" evidence="1">
    <location>
        <begin position="910"/>
        <end position="948"/>
    </location>
</feature>
<organism evidence="4 5">
    <name type="scientific">Chlamydomonas schloesseri</name>
    <dbReference type="NCBI Taxonomy" id="2026947"/>
    <lineage>
        <taxon>Eukaryota</taxon>
        <taxon>Viridiplantae</taxon>
        <taxon>Chlorophyta</taxon>
        <taxon>core chlorophytes</taxon>
        <taxon>Chlorophyceae</taxon>
        <taxon>CS clade</taxon>
        <taxon>Chlamydomonadales</taxon>
        <taxon>Chlamydomonadaceae</taxon>
        <taxon>Chlamydomonas</taxon>
    </lineage>
</organism>
<feature type="compositionally biased region" description="Low complexity" evidence="2">
    <location>
        <begin position="296"/>
        <end position="356"/>
    </location>
</feature>
<dbReference type="InterPro" id="IPR044039">
    <property type="entry name" value="DUF5745"/>
</dbReference>
<gene>
    <name evidence="4" type="ORF">HYH02_003949</name>
</gene>